<feature type="transmembrane region" description="Helical" evidence="1">
    <location>
        <begin position="145"/>
        <end position="171"/>
    </location>
</feature>
<proteinExistence type="predicted"/>
<organism evidence="2 3">
    <name type="scientific">Hymenobacter negativus</name>
    <dbReference type="NCBI Taxonomy" id="2795026"/>
    <lineage>
        <taxon>Bacteria</taxon>
        <taxon>Pseudomonadati</taxon>
        <taxon>Bacteroidota</taxon>
        <taxon>Cytophagia</taxon>
        <taxon>Cytophagales</taxon>
        <taxon>Hymenobacteraceae</taxon>
        <taxon>Hymenobacter</taxon>
    </lineage>
</organism>
<name>A0ABS3QC39_9BACT</name>
<keyword evidence="1" id="KW-0812">Transmembrane</keyword>
<feature type="transmembrane region" description="Helical" evidence="1">
    <location>
        <begin position="183"/>
        <end position="202"/>
    </location>
</feature>
<feature type="transmembrane region" description="Helical" evidence="1">
    <location>
        <begin position="43"/>
        <end position="61"/>
    </location>
</feature>
<keyword evidence="1" id="KW-0472">Membrane</keyword>
<feature type="transmembrane region" description="Helical" evidence="1">
    <location>
        <begin position="18"/>
        <end position="36"/>
    </location>
</feature>
<feature type="transmembrane region" description="Helical" evidence="1">
    <location>
        <begin position="67"/>
        <end position="96"/>
    </location>
</feature>
<dbReference type="RefSeq" id="WP_208173819.1">
    <property type="nucleotide sequence ID" value="NZ_JAGETZ010000002.1"/>
</dbReference>
<dbReference type="InterPro" id="IPR007354">
    <property type="entry name" value="CruF-like"/>
</dbReference>
<accession>A0ABS3QC39</accession>
<evidence type="ECO:0000313" key="3">
    <source>
        <dbReference type="Proteomes" id="UP000664369"/>
    </source>
</evidence>
<gene>
    <name evidence="2" type="ORF">J4E00_04375</name>
</gene>
<feature type="transmembrane region" description="Helical" evidence="1">
    <location>
        <begin position="117"/>
        <end position="139"/>
    </location>
</feature>
<reference evidence="2 3" key="1">
    <citation type="submission" date="2021-03" db="EMBL/GenBank/DDBJ databases">
        <authorList>
            <person name="Kim M.K."/>
        </authorList>
    </citation>
    <scope>NUCLEOTIDE SEQUENCE [LARGE SCALE GENOMIC DNA]</scope>
    <source>
        <strain evidence="2 3">BT442</strain>
    </source>
</reference>
<sequence length="227" mass="25510">MVDYTEPLPAVNTGRLRVAQGLVLLFHLTGFVGLAYSQDPDFYLRFTPLTLVLTAALLLWFQPNPGAGFWGFCLSVVLLGFAVEFIGVNANGLVFGHYSYGNTLGFKLFDQQPFKGVPPLIGLNWLVLTYLCGILVRYLPLPELARIVLAAALMVGFDACLEPVAGAYDFWHWSANIIPFQNFRDWFIFACILQMLFNRASFPKRNPLAPFVYLTQLLFFFLLGTVH</sequence>
<keyword evidence="3" id="KW-1185">Reference proteome</keyword>
<protein>
    <submittedName>
        <fullName evidence="2">Carotenoid biosynthesis protein</fullName>
    </submittedName>
</protein>
<comment type="caution">
    <text evidence="2">The sequence shown here is derived from an EMBL/GenBank/DDBJ whole genome shotgun (WGS) entry which is preliminary data.</text>
</comment>
<keyword evidence="1" id="KW-1133">Transmembrane helix</keyword>
<dbReference type="Pfam" id="PF04240">
    <property type="entry name" value="Caroten_synth"/>
    <property type="match status" value="1"/>
</dbReference>
<dbReference type="Proteomes" id="UP000664369">
    <property type="component" value="Unassembled WGS sequence"/>
</dbReference>
<dbReference type="PANTHER" id="PTHR39419">
    <property type="entry name" value="SLL0814 PROTEIN"/>
    <property type="match status" value="1"/>
</dbReference>
<evidence type="ECO:0000313" key="2">
    <source>
        <dbReference type="EMBL" id="MBO2008275.1"/>
    </source>
</evidence>
<dbReference type="EMBL" id="JAGETZ010000002">
    <property type="protein sequence ID" value="MBO2008275.1"/>
    <property type="molecule type" value="Genomic_DNA"/>
</dbReference>
<feature type="transmembrane region" description="Helical" evidence="1">
    <location>
        <begin position="208"/>
        <end position="226"/>
    </location>
</feature>
<evidence type="ECO:0000256" key="1">
    <source>
        <dbReference type="SAM" id="Phobius"/>
    </source>
</evidence>
<dbReference type="PANTHER" id="PTHR39419:SF1">
    <property type="entry name" value="SLL0814 PROTEIN"/>
    <property type="match status" value="1"/>
</dbReference>